<feature type="domain" description="ATP-grasp" evidence="2">
    <location>
        <begin position="105"/>
        <end position="297"/>
    </location>
</feature>
<name>A0A809SFJ3_9BACT</name>
<dbReference type="GO" id="GO:0046872">
    <property type="term" value="F:metal ion binding"/>
    <property type="evidence" value="ECO:0007669"/>
    <property type="project" value="InterPro"/>
</dbReference>
<sequence length="321" mass="36457">MSLGSPILISRCNGLNPHHYDVVLDWIEQQHPDLLRHVAGRALPYSLPSDSKCRLHIPWLQDPVEDLHASAYRWSTELSRQCDERGIRTINRVDKHANVSRLEASRRLASAGIRTPKVVAVASEEELRDCLCGMEPPVILRDNRSHQSPFVRIDSMSGARTANLNGFRDPVLAEFIDVASPDGAYRKFRCILLGDAVYSHHLQVTESWISRGKGRIKNASTREEEIEYLLAPEPHEELMRAARKALDLEFLGVDYALDKQGRVVVWEANLYPHIHFSKNDLVYRNFAMERTIAGMVRYYLEQAGIPAPARLIQQASYVNGE</sequence>
<gene>
    <name evidence="3" type="ORF">NPRO_24690</name>
</gene>
<evidence type="ECO:0000256" key="1">
    <source>
        <dbReference type="PROSITE-ProRule" id="PRU00409"/>
    </source>
</evidence>
<reference evidence="3" key="1">
    <citation type="journal article" name="DNA Res.">
        <title>The physiological potential of anammox bacteria as revealed by their core genome structure.</title>
        <authorList>
            <person name="Okubo T."/>
            <person name="Toyoda A."/>
            <person name="Fukuhara K."/>
            <person name="Uchiyama I."/>
            <person name="Harigaya Y."/>
            <person name="Kuroiwa M."/>
            <person name="Suzuki T."/>
            <person name="Murakami Y."/>
            <person name="Suwa Y."/>
            <person name="Takami H."/>
        </authorList>
    </citation>
    <scope>NUCLEOTIDE SEQUENCE</scope>
    <source>
        <strain evidence="3">317325-2</strain>
    </source>
</reference>
<dbReference type="GO" id="GO:0005524">
    <property type="term" value="F:ATP binding"/>
    <property type="evidence" value="ECO:0007669"/>
    <property type="project" value="UniProtKB-UniRule"/>
</dbReference>
<organism evidence="3 4">
    <name type="scientific">Candidatus Nitrosymbiomonas proteolyticus</name>
    <dbReference type="NCBI Taxonomy" id="2608984"/>
    <lineage>
        <taxon>Bacteria</taxon>
        <taxon>Bacillati</taxon>
        <taxon>Armatimonadota</taxon>
        <taxon>Armatimonadota incertae sedis</taxon>
        <taxon>Candidatus Nitrosymbiomonas</taxon>
    </lineage>
</organism>
<evidence type="ECO:0000259" key="2">
    <source>
        <dbReference type="PROSITE" id="PS50975"/>
    </source>
</evidence>
<dbReference type="InterPro" id="IPR011761">
    <property type="entry name" value="ATP-grasp"/>
</dbReference>
<proteinExistence type="predicted"/>
<evidence type="ECO:0000313" key="4">
    <source>
        <dbReference type="Proteomes" id="UP000662873"/>
    </source>
</evidence>
<dbReference type="KEGG" id="npy:NPRO_24690"/>
<dbReference type="Gene3D" id="3.30.470.20">
    <property type="entry name" value="ATP-grasp fold, B domain"/>
    <property type="match status" value="1"/>
</dbReference>
<accession>A0A809SFJ3</accession>
<dbReference type="GO" id="GO:0005737">
    <property type="term" value="C:cytoplasm"/>
    <property type="evidence" value="ECO:0007669"/>
    <property type="project" value="TreeGrafter"/>
</dbReference>
<dbReference type="Proteomes" id="UP000662873">
    <property type="component" value="Chromosome"/>
</dbReference>
<dbReference type="GO" id="GO:0016879">
    <property type="term" value="F:ligase activity, forming carbon-nitrogen bonds"/>
    <property type="evidence" value="ECO:0007669"/>
    <property type="project" value="TreeGrafter"/>
</dbReference>
<dbReference type="EMBL" id="AP021858">
    <property type="protein sequence ID" value="BBO24874.1"/>
    <property type="molecule type" value="Genomic_DNA"/>
</dbReference>
<keyword evidence="1" id="KW-0067">ATP-binding</keyword>
<dbReference type="AlphaFoldDB" id="A0A809SFJ3"/>
<dbReference type="PROSITE" id="PS50975">
    <property type="entry name" value="ATP_GRASP"/>
    <property type="match status" value="1"/>
</dbReference>
<dbReference type="PANTHER" id="PTHR21621">
    <property type="entry name" value="RIBOSOMAL PROTEIN S6 MODIFICATION PROTEIN"/>
    <property type="match status" value="1"/>
</dbReference>
<keyword evidence="1" id="KW-0547">Nucleotide-binding</keyword>
<protein>
    <submittedName>
        <fullName evidence="3">Alpha-L-glutamate ligase</fullName>
    </submittedName>
</protein>
<dbReference type="SUPFAM" id="SSF56059">
    <property type="entry name" value="Glutathione synthetase ATP-binding domain-like"/>
    <property type="match status" value="1"/>
</dbReference>
<keyword evidence="3" id="KW-0436">Ligase</keyword>
<dbReference type="PANTHER" id="PTHR21621:SF0">
    <property type="entry name" value="BETA-CITRYLGLUTAMATE SYNTHASE B-RELATED"/>
    <property type="match status" value="1"/>
</dbReference>
<evidence type="ECO:0000313" key="3">
    <source>
        <dbReference type="EMBL" id="BBO24874.1"/>
    </source>
</evidence>